<evidence type="ECO:0000313" key="7">
    <source>
        <dbReference type="EMBL" id="PNH00915.1"/>
    </source>
</evidence>
<protein>
    <recommendedName>
        <fullName evidence="5">mRNA cap-binding protein</fullName>
    </recommendedName>
</protein>
<evidence type="ECO:0000256" key="4">
    <source>
        <dbReference type="ARBA" id="ARBA00022917"/>
    </source>
</evidence>
<dbReference type="OrthoDB" id="590761at2759"/>
<organism evidence="8 9">
    <name type="scientific">Tetrabaena socialis</name>
    <dbReference type="NCBI Taxonomy" id="47790"/>
    <lineage>
        <taxon>Eukaryota</taxon>
        <taxon>Viridiplantae</taxon>
        <taxon>Chlorophyta</taxon>
        <taxon>core chlorophytes</taxon>
        <taxon>Chlorophyceae</taxon>
        <taxon>CS clade</taxon>
        <taxon>Chlamydomonadales</taxon>
        <taxon>Tetrabaenaceae</taxon>
        <taxon>Tetrabaena</taxon>
    </lineage>
</organism>
<dbReference type="EMBL" id="PGGS01000925">
    <property type="protein sequence ID" value="PNH01355.1"/>
    <property type="molecule type" value="Genomic_DNA"/>
</dbReference>
<evidence type="ECO:0000256" key="5">
    <source>
        <dbReference type="ARBA" id="ARBA00030245"/>
    </source>
</evidence>
<dbReference type="Pfam" id="PF01652">
    <property type="entry name" value="IF4E"/>
    <property type="match status" value="1"/>
</dbReference>
<keyword evidence="2 6" id="KW-0396">Initiation factor</keyword>
<evidence type="ECO:0000256" key="6">
    <source>
        <dbReference type="RuleBase" id="RU004374"/>
    </source>
</evidence>
<dbReference type="EMBL" id="PGGS01001098">
    <property type="protein sequence ID" value="PNH00915.1"/>
    <property type="molecule type" value="Genomic_DNA"/>
</dbReference>
<dbReference type="InterPro" id="IPR001040">
    <property type="entry name" value="TIF_eIF_4E"/>
</dbReference>
<keyword evidence="9" id="KW-1185">Reference proteome</keyword>
<dbReference type="PANTHER" id="PTHR11960">
    <property type="entry name" value="EUKARYOTIC TRANSLATION INITIATION FACTOR 4E RELATED"/>
    <property type="match status" value="1"/>
</dbReference>
<dbReference type="AlphaFoldDB" id="A0A2J7ZM65"/>
<accession>A0A2J7ZM65</accession>
<keyword evidence="4 6" id="KW-0648">Protein biosynthesis</keyword>
<evidence type="ECO:0000256" key="1">
    <source>
        <dbReference type="ARBA" id="ARBA00009860"/>
    </source>
</evidence>
<dbReference type="Gene3D" id="3.30.760.10">
    <property type="entry name" value="RNA Cap, Translation Initiation Factor Eif4e"/>
    <property type="match status" value="1"/>
</dbReference>
<reference evidence="8 9" key="1">
    <citation type="journal article" date="2017" name="Mol. Biol. Evol.">
        <title>The 4-celled Tetrabaena socialis nuclear genome reveals the essential components for genetic control of cell number at the origin of multicellularity in the volvocine lineage.</title>
        <authorList>
            <person name="Featherston J."/>
            <person name="Arakaki Y."/>
            <person name="Hanschen E.R."/>
            <person name="Ferris P.J."/>
            <person name="Michod R.E."/>
            <person name="Olson B.J.S.C."/>
            <person name="Nozaki H."/>
            <person name="Durand P.M."/>
        </authorList>
    </citation>
    <scope>NUCLEOTIDE SEQUENCE [LARGE SCALE GENOMIC DNA]</scope>
    <source>
        <strain evidence="8 9">NIES-571</strain>
    </source>
</reference>
<dbReference type="Proteomes" id="UP000236333">
    <property type="component" value="Unassembled WGS sequence"/>
</dbReference>
<keyword evidence="3" id="KW-0810">Translation regulation</keyword>
<keyword evidence="6" id="KW-0694">RNA-binding</keyword>
<dbReference type="GO" id="GO:0006417">
    <property type="term" value="P:regulation of translation"/>
    <property type="evidence" value="ECO:0007669"/>
    <property type="project" value="UniProtKB-KW"/>
</dbReference>
<sequence>MPGDVYLNDVWTLYFHKSDDTDWTLSSYVRLTDISTVGDFWTAHACIQESLPENMFFLMREGIYPCWDDPRNMYGGCISLKVSKADACRAWEGVCSRVLGETMLTGADWESVNGVSISPKKYFSIVKVWLKNGENNRPEEFATPPWYSGEILYRSHMDCIKASTEKLR</sequence>
<dbReference type="InterPro" id="IPR023398">
    <property type="entry name" value="TIF_eIF4e-like"/>
</dbReference>
<name>A0A2J7ZM65_9CHLO</name>
<dbReference type="GO" id="GO:0003743">
    <property type="term" value="F:translation initiation factor activity"/>
    <property type="evidence" value="ECO:0007669"/>
    <property type="project" value="UniProtKB-KW"/>
</dbReference>
<evidence type="ECO:0000256" key="2">
    <source>
        <dbReference type="ARBA" id="ARBA00022540"/>
    </source>
</evidence>
<evidence type="ECO:0000313" key="8">
    <source>
        <dbReference type="EMBL" id="PNH01355.1"/>
    </source>
</evidence>
<evidence type="ECO:0000256" key="3">
    <source>
        <dbReference type="ARBA" id="ARBA00022845"/>
    </source>
</evidence>
<gene>
    <name evidence="8" type="ORF">TSOC_012769</name>
    <name evidence="7" type="ORF">TSOC_013232</name>
</gene>
<comment type="caution">
    <text evidence="8">The sequence shown here is derived from an EMBL/GenBank/DDBJ whole genome shotgun (WGS) entry which is preliminary data.</text>
</comment>
<proteinExistence type="inferred from homology"/>
<dbReference type="GO" id="GO:0000340">
    <property type="term" value="F:RNA 7-methylguanosine cap binding"/>
    <property type="evidence" value="ECO:0007669"/>
    <property type="project" value="TreeGrafter"/>
</dbReference>
<comment type="similarity">
    <text evidence="1 6">Belongs to the eukaryotic initiation factor 4E family.</text>
</comment>
<dbReference type="SUPFAM" id="SSF55418">
    <property type="entry name" value="eIF4e-like"/>
    <property type="match status" value="1"/>
</dbReference>
<dbReference type="GO" id="GO:0016281">
    <property type="term" value="C:eukaryotic translation initiation factor 4F complex"/>
    <property type="evidence" value="ECO:0007669"/>
    <property type="project" value="TreeGrafter"/>
</dbReference>
<evidence type="ECO:0000313" key="9">
    <source>
        <dbReference type="Proteomes" id="UP000236333"/>
    </source>
</evidence>